<dbReference type="Proteomes" id="UP000467840">
    <property type="component" value="Chromosome 4"/>
</dbReference>
<evidence type="ECO:0000313" key="2">
    <source>
        <dbReference type="EMBL" id="KAF2300666.1"/>
    </source>
</evidence>
<accession>A0A6A6LKU9</accession>
<dbReference type="AlphaFoldDB" id="A0A6A6LKU9"/>
<dbReference type="Pfam" id="PF02450">
    <property type="entry name" value="LCAT"/>
    <property type="match status" value="1"/>
</dbReference>
<protein>
    <submittedName>
        <fullName evidence="2">Uncharacterized protein</fullName>
    </submittedName>
</protein>
<keyword evidence="1" id="KW-0732">Signal</keyword>
<dbReference type="InterPro" id="IPR003386">
    <property type="entry name" value="LACT/PDAT_acylTrfase"/>
</dbReference>
<feature type="chain" id="PRO_5025614736" evidence="1">
    <location>
        <begin position="17"/>
        <end position="197"/>
    </location>
</feature>
<dbReference type="InterPro" id="IPR029058">
    <property type="entry name" value="AB_hydrolase_fold"/>
</dbReference>
<dbReference type="PANTHER" id="PTHR11440">
    <property type="entry name" value="LECITHIN-CHOLESTEROL ACYLTRANSFERASE-RELATED"/>
    <property type="match status" value="1"/>
</dbReference>
<organism evidence="2 3">
    <name type="scientific">Hevea brasiliensis</name>
    <name type="common">Para rubber tree</name>
    <name type="synonym">Siphonia brasiliensis</name>
    <dbReference type="NCBI Taxonomy" id="3981"/>
    <lineage>
        <taxon>Eukaryota</taxon>
        <taxon>Viridiplantae</taxon>
        <taxon>Streptophyta</taxon>
        <taxon>Embryophyta</taxon>
        <taxon>Tracheophyta</taxon>
        <taxon>Spermatophyta</taxon>
        <taxon>Magnoliopsida</taxon>
        <taxon>eudicotyledons</taxon>
        <taxon>Gunneridae</taxon>
        <taxon>Pentapetalae</taxon>
        <taxon>rosids</taxon>
        <taxon>fabids</taxon>
        <taxon>Malpighiales</taxon>
        <taxon>Euphorbiaceae</taxon>
        <taxon>Crotonoideae</taxon>
        <taxon>Micrandreae</taxon>
        <taxon>Hevea</taxon>
    </lineage>
</organism>
<evidence type="ECO:0000256" key="1">
    <source>
        <dbReference type="SAM" id="SignalP"/>
    </source>
</evidence>
<dbReference type="Gene3D" id="3.40.50.1820">
    <property type="entry name" value="alpha/beta hydrolase"/>
    <property type="match status" value="1"/>
</dbReference>
<feature type="signal peptide" evidence="1">
    <location>
        <begin position="1"/>
        <end position="16"/>
    </location>
</feature>
<keyword evidence="3" id="KW-1185">Reference proteome</keyword>
<comment type="caution">
    <text evidence="2">The sequence shown here is derived from an EMBL/GenBank/DDBJ whole genome shotgun (WGS) entry which is preliminary data.</text>
</comment>
<evidence type="ECO:0000313" key="3">
    <source>
        <dbReference type="Proteomes" id="UP000467840"/>
    </source>
</evidence>
<proteinExistence type="predicted"/>
<dbReference type="EMBL" id="JAAGAX010000010">
    <property type="protein sequence ID" value="KAF2300666.1"/>
    <property type="molecule type" value="Genomic_DNA"/>
</dbReference>
<dbReference type="GO" id="GO:0008374">
    <property type="term" value="F:O-acyltransferase activity"/>
    <property type="evidence" value="ECO:0007669"/>
    <property type="project" value="InterPro"/>
</dbReference>
<reference evidence="2 3" key="1">
    <citation type="journal article" date="2020" name="Mol. Plant">
        <title>The Chromosome-Based Rubber Tree Genome Provides New Insights into Spurge Genome Evolution and Rubber Biosynthesis.</title>
        <authorList>
            <person name="Liu J."/>
            <person name="Shi C."/>
            <person name="Shi C.C."/>
            <person name="Li W."/>
            <person name="Zhang Q.J."/>
            <person name="Zhang Y."/>
            <person name="Li K."/>
            <person name="Lu H.F."/>
            <person name="Shi C."/>
            <person name="Zhu S.T."/>
            <person name="Xiao Z.Y."/>
            <person name="Nan H."/>
            <person name="Yue Y."/>
            <person name="Zhu X.G."/>
            <person name="Wu Y."/>
            <person name="Hong X.N."/>
            <person name="Fan G.Y."/>
            <person name="Tong Y."/>
            <person name="Zhang D."/>
            <person name="Mao C.L."/>
            <person name="Liu Y.L."/>
            <person name="Hao S.J."/>
            <person name="Liu W.Q."/>
            <person name="Lv M.Q."/>
            <person name="Zhang H.B."/>
            <person name="Liu Y."/>
            <person name="Hu-Tang G.R."/>
            <person name="Wang J.P."/>
            <person name="Wang J.H."/>
            <person name="Sun Y.H."/>
            <person name="Ni S.B."/>
            <person name="Chen W.B."/>
            <person name="Zhang X.C."/>
            <person name="Jiao Y.N."/>
            <person name="Eichler E.E."/>
            <person name="Li G.H."/>
            <person name="Liu X."/>
            <person name="Gao L.Z."/>
        </authorList>
    </citation>
    <scope>NUCLEOTIDE SEQUENCE [LARGE SCALE GENOMIC DNA]</scope>
    <source>
        <strain evidence="3">cv. GT1</strain>
        <tissue evidence="2">Leaf</tissue>
    </source>
</reference>
<name>A0A6A6LKU9_HEVBR</name>
<gene>
    <name evidence="2" type="ORF">GH714_015064</name>
</gene>
<sequence length="197" mass="22532">MCTIWWLLFFLYHCFPATLPGLQVPESPGTRLKREGLTAQHPVVLVPGFITGGLELWEGKPCAEGLFRKRLWGGSFSEMLKSEIVFHFRLNIIFDGNYINFLMLATLLDHLILHNETGLDPPGVRVRAVQGLAAADYFAPGYFVWALLIENLAQIGYEEKNLFMAAYDWRLSFQNTEPSLTFNMYSKYGVFWKADEV</sequence>
<dbReference type="GO" id="GO:0006629">
    <property type="term" value="P:lipid metabolic process"/>
    <property type="evidence" value="ECO:0007669"/>
    <property type="project" value="InterPro"/>
</dbReference>